<evidence type="ECO:0000256" key="1">
    <source>
        <dbReference type="SAM" id="Coils"/>
    </source>
</evidence>
<organism evidence="3 4">
    <name type="scientific">Ancylostoma duodenale</name>
    <dbReference type="NCBI Taxonomy" id="51022"/>
    <lineage>
        <taxon>Eukaryota</taxon>
        <taxon>Metazoa</taxon>
        <taxon>Ecdysozoa</taxon>
        <taxon>Nematoda</taxon>
        <taxon>Chromadorea</taxon>
        <taxon>Rhabditida</taxon>
        <taxon>Rhabditina</taxon>
        <taxon>Rhabditomorpha</taxon>
        <taxon>Strongyloidea</taxon>
        <taxon>Ancylostomatidae</taxon>
        <taxon>Ancylostomatinae</taxon>
        <taxon>Ancylostoma</taxon>
    </lineage>
</organism>
<protein>
    <submittedName>
        <fullName evidence="3">Uncharacterized protein</fullName>
    </submittedName>
</protein>
<evidence type="ECO:0000313" key="3">
    <source>
        <dbReference type="EMBL" id="KIH63650.1"/>
    </source>
</evidence>
<evidence type="ECO:0000256" key="2">
    <source>
        <dbReference type="SAM" id="MobiDB-lite"/>
    </source>
</evidence>
<keyword evidence="4" id="KW-1185">Reference proteome</keyword>
<proteinExistence type="predicted"/>
<dbReference type="EMBL" id="KN728524">
    <property type="protein sequence ID" value="KIH63650.1"/>
    <property type="molecule type" value="Genomic_DNA"/>
</dbReference>
<dbReference type="OrthoDB" id="5872537at2759"/>
<sequence length="175" mass="19113">MGGYIAKKIATTPSCNGGFGPEDVKEEVAIIKEDGVTKEVDGAMYRYGLATSSASSISSLSSADLTPVSSRSGLSLNKPLVKDEEHGQYAPKIKELTEQVKQAAEQKQANTQRMVDAVNEVKKLEVELDRAGQNLSQIQQKFADHEAAVAELRLRAKKLREQLAIAREADRRRNA</sequence>
<gene>
    <name evidence="3" type="ORF">ANCDUO_06046</name>
</gene>
<dbReference type="Proteomes" id="UP000054047">
    <property type="component" value="Unassembled WGS sequence"/>
</dbReference>
<reference evidence="3 4" key="1">
    <citation type="submission" date="2013-12" db="EMBL/GenBank/DDBJ databases">
        <title>Draft genome of the parsitic nematode Ancylostoma duodenale.</title>
        <authorList>
            <person name="Mitreva M."/>
        </authorList>
    </citation>
    <scope>NUCLEOTIDE SEQUENCE [LARGE SCALE GENOMIC DNA]</scope>
    <source>
        <strain evidence="3 4">Zhejiang</strain>
    </source>
</reference>
<feature type="compositionally biased region" description="Low complexity" evidence="2">
    <location>
        <begin position="53"/>
        <end position="65"/>
    </location>
</feature>
<name>A0A0C2GQR3_9BILA</name>
<evidence type="ECO:0000313" key="4">
    <source>
        <dbReference type="Proteomes" id="UP000054047"/>
    </source>
</evidence>
<dbReference type="AlphaFoldDB" id="A0A0C2GQR3"/>
<feature type="region of interest" description="Disordered" evidence="2">
    <location>
        <begin position="53"/>
        <end position="86"/>
    </location>
</feature>
<feature type="coiled-coil region" evidence="1">
    <location>
        <begin position="93"/>
        <end position="169"/>
    </location>
</feature>
<accession>A0A0C2GQR3</accession>
<keyword evidence="1" id="KW-0175">Coiled coil</keyword>